<evidence type="ECO:0000313" key="3">
    <source>
        <dbReference type="EMBL" id="CAJ1967452.1"/>
    </source>
</evidence>
<organism evidence="3 4">
    <name type="scientific">Cylindrotheca closterium</name>
    <dbReference type="NCBI Taxonomy" id="2856"/>
    <lineage>
        <taxon>Eukaryota</taxon>
        <taxon>Sar</taxon>
        <taxon>Stramenopiles</taxon>
        <taxon>Ochrophyta</taxon>
        <taxon>Bacillariophyta</taxon>
        <taxon>Bacillariophyceae</taxon>
        <taxon>Bacillariophycidae</taxon>
        <taxon>Bacillariales</taxon>
        <taxon>Bacillariaceae</taxon>
        <taxon>Cylindrotheca</taxon>
    </lineage>
</organism>
<dbReference type="PANTHER" id="PTHR33418">
    <property type="entry name" value="HELICASE-ASSOCIATED"/>
    <property type="match status" value="1"/>
</dbReference>
<feature type="domain" description="Helicase-associated" evidence="2">
    <location>
        <begin position="181"/>
        <end position="248"/>
    </location>
</feature>
<reference evidence="3" key="1">
    <citation type="submission" date="2023-08" db="EMBL/GenBank/DDBJ databases">
        <authorList>
            <person name="Audoor S."/>
            <person name="Bilcke G."/>
        </authorList>
    </citation>
    <scope>NUCLEOTIDE SEQUENCE</scope>
</reference>
<name>A0AAD2PXR0_9STRA</name>
<protein>
    <recommendedName>
        <fullName evidence="2">Helicase-associated domain-containing protein</fullName>
    </recommendedName>
</protein>
<dbReference type="Gene3D" id="6.10.140.530">
    <property type="match status" value="2"/>
</dbReference>
<evidence type="ECO:0000256" key="1">
    <source>
        <dbReference type="SAM" id="MobiDB-lite"/>
    </source>
</evidence>
<proteinExistence type="predicted"/>
<gene>
    <name evidence="3" type="ORF">CYCCA115_LOCUS22782</name>
</gene>
<dbReference type="InterPro" id="IPR005114">
    <property type="entry name" value="Helicase_assoc"/>
</dbReference>
<dbReference type="Pfam" id="PF03457">
    <property type="entry name" value="HA"/>
    <property type="match status" value="2"/>
</dbReference>
<feature type="domain" description="Helicase-associated" evidence="2">
    <location>
        <begin position="111"/>
        <end position="175"/>
    </location>
</feature>
<feature type="compositionally biased region" description="Polar residues" evidence="1">
    <location>
        <begin position="95"/>
        <end position="104"/>
    </location>
</feature>
<sequence length="307" mass="36341">MMLVPEPTPLDTSRMTQVQKVSIFAMPYSHFFLEALKPLLLNDPKANLIDSNRYANTSPREPIHPVSECSKELERIQMKNPNERQRQVKELPRQSGKSQTKNYSNHTSLCWSKQVQQLIRFKEEHNHCNVPLNYAKDMSLANWTKRQRRQYRLKIEGRHSTMTDERQQVLEQIGFVWDSHAASWNERWGQLRDFQKEHGHCLVPKKYPKNQKLAVWVKVQRRQFKLWKRGQSSNITKERVELLNQLNFVFNPTDQYKERNKEGSSSEEETSVSSHGSALQERIKHWKLEEQTVLSSLTLRDSEMFPL</sequence>
<feature type="compositionally biased region" description="Basic and acidic residues" evidence="1">
    <location>
        <begin position="78"/>
        <end position="92"/>
    </location>
</feature>
<comment type="caution">
    <text evidence="3">The sequence shown here is derived from an EMBL/GenBank/DDBJ whole genome shotgun (WGS) entry which is preliminary data.</text>
</comment>
<dbReference type="EMBL" id="CAKOGP040002325">
    <property type="protein sequence ID" value="CAJ1967452.1"/>
    <property type="molecule type" value="Genomic_DNA"/>
</dbReference>
<dbReference type="AlphaFoldDB" id="A0AAD2PXR0"/>
<dbReference type="Proteomes" id="UP001295423">
    <property type="component" value="Unassembled WGS sequence"/>
</dbReference>
<feature type="region of interest" description="Disordered" evidence="1">
    <location>
        <begin position="78"/>
        <end position="104"/>
    </location>
</feature>
<evidence type="ECO:0000259" key="2">
    <source>
        <dbReference type="Pfam" id="PF03457"/>
    </source>
</evidence>
<keyword evidence="4" id="KW-1185">Reference proteome</keyword>
<accession>A0AAD2PXR0</accession>
<dbReference type="PANTHER" id="PTHR33418:SF1">
    <property type="entry name" value="HELICASE-ASSOCIATED DOMAIN-CONTAINING PROTEIN"/>
    <property type="match status" value="1"/>
</dbReference>
<feature type="compositionally biased region" description="Basic and acidic residues" evidence="1">
    <location>
        <begin position="255"/>
        <end position="264"/>
    </location>
</feature>
<evidence type="ECO:0000313" key="4">
    <source>
        <dbReference type="Proteomes" id="UP001295423"/>
    </source>
</evidence>
<feature type="region of interest" description="Disordered" evidence="1">
    <location>
        <begin position="254"/>
        <end position="277"/>
    </location>
</feature>